<dbReference type="Pfam" id="PF13404">
    <property type="entry name" value="HTH_AsnC-type"/>
    <property type="match status" value="1"/>
</dbReference>
<keyword evidence="7" id="KW-1185">Reference proteome</keyword>
<dbReference type="InterPro" id="IPR011008">
    <property type="entry name" value="Dimeric_a/b-barrel"/>
</dbReference>
<feature type="domain" description="HTH asnC-type" evidence="5">
    <location>
        <begin position="1"/>
        <end position="41"/>
    </location>
</feature>
<proteinExistence type="predicted"/>
<dbReference type="InterPro" id="IPR000485">
    <property type="entry name" value="AsnC-type_HTH_dom"/>
</dbReference>
<dbReference type="PANTHER" id="PTHR30154">
    <property type="entry name" value="LEUCINE-RESPONSIVE REGULATORY PROTEIN"/>
    <property type="match status" value="1"/>
</dbReference>
<dbReference type="AlphaFoldDB" id="A0A7W8QJL3"/>
<dbReference type="InterPro" id="IPR019888">
    <property type="entry name" value="Tscrpt_reg_AsnC-like"/>
</dbReference>
<dbReference type="Pfam" id="PF13412">
    <property type="entry name" value="HTH_24"/>
    <property type="match status" value="1"/>
</dbReference>
<evidence type="ECO:0000313" key="6">
    <source>
        <dbReference type="EMBL" id="MBB5431465.1"/>
    </source>
</evidence>
<dbReference type="PANTHER" id="PTHR30154:SF34">
    <property type="entry name" value="TRANSCRIPTIONAL REGULATOR AZLB"/>
    <property type="match status" value="1"/>
</dbReference>
<gene>
    <name evidence="6" type="ORF">HDA36_001549</name>
</gene>
<comment type="caution">
    <text evidence="6">The sequence shown here is derived from an EMBL/GenBank/DDBJ whole genome shotgun (WGS) entry which is preliminary data.</text>
</comment>
<dbReference type="EMBL" id="JACHDB010000001">
    <property type="protein sequence ID" value="MBB5431465.1"/>
    <property type="molecule type" value="Genomic_DNA"/>
</dbReference>
<reference evidence="6 7" key="1">
    <citation type="submission" date="2020-08" db="EMBL/GenBank/DDBJ databases">
        <title>Sequencing the genomes of 1000 actinobacteria strains.</title>
        <authorList>
            <person name="Klenk H.-P."/>
        </authorList>
    </citation>
    <scope>NUCLEOTIDE SEQUENCE [LARGE SCALE GENOMIC DNA]</scope>
    <source>
        <strain evidence="6 7">DSM 44551</strain>
    </source>
</reference>
<accession>A0A7W8QJL3</accession>
<dbReference type="Pfam" id="PF01037">
    <property type="entry name" value="AsnC_trans_reg"/>
    <property type="match status" value="1"/>
</dbReference>
<evidence type="ECO:0000259" key="4">
    <source>
        <dbReference type="Pfam" id="PF01037"/>
    </source>
</evidence>
<evidence type="ECO:0000256" key="2">
    <source>
        <dbReference type="ARBA" id="ARBA00023125"/>
    </source>
</evidence>
<name>A0A7W8QJL3_9ACTN</name>
<sequence length="334" mass="36135">MDELDLSLVGALQRDPRAPWSALAGPLGVDPATLSRRWSRLSSSGEAWVTCYPGGAADGGPASAMVEVECAASRAAEVAGVLAGDPQAATVEVLAGWADLLLTVFAPDLRGLTRYVEQRVARVPGVLRTRTDPLLHVVREGSRWRLGTLDAEQRQAIGERSPSGRGTARDRPRDRELMLALGEDGRMPHAELSERTGIPVTTVRRRLAELLDSGRAVLRCDASARLTGWPETALLRLDVPAEELEETAHGLALLPQARLCALTAGPANLLLVVVARRLLDLPRIEALASRGRPRARMVDRQLTLRTVKLMGRLLDDRGLARTRVPMDPWAAPPT</sequence>
<evidence type="ECO:0000256" key="3">
    <source>
        <dbReference type="ARBA" id="ARBA00023163"/>
    </source>
</evidence>
<dbReference type="SUPFAM" id="SSF46785">
    <property type="entry name" value="Winged helix' DNA-binding domain"/>
    <property type="match status" value="2"/>
</dbReference>
<dbReference type="RefSeq" id="WP_184391163.1">
    <property type="nucleotide sequence ID" value="NZ_BAAAJD010000079.1"/>
</dbReference>
<keyword evidence="2 6" id="KW-0238">DNA-binding</keyword>
<dbReference type="SUPFAM" id="SSF54909">
    <property type="entry name" value="Dimeric alpha+beta barrel"/>
    <property type="match status" value="1"/>
</dbReference>
<dbReference type="GO" id="GO:0043200">
    <property type="term" value="P:response to amino acid"/>
    <property type="evidence" value="ECO:0007669"/>
    <property type="project" value="TreeGrafter"/>
</dbReference>
<evidence type="ECO:0000256" key="1">
    <source>
        <dbReference type="ARBA" id="ARBA00023015"/>
    </source>
</evidence>
<dbReference type="Proteomes" id="UP000572635">
    <property type="component" value="Unassembled WGS sequence"/>
</dbReference>
<evidence type="ECO:0000259" key="5">
    <source>
        <dbReference type="Pfam" id="PF13404"/>
    </source>
</evidence>
<keyword evidence="1" id="KW-0805">Transcription regulation</keyword>
<evidence type="ECO:0000313" key="7">
    <source>
        <dbReference type="Proteomes" id="UP000572635"/>
    </source>
</evidence>
<dbReference type="SMART" id="SM00344">
    <property type="entry name" value="HTH_ASNC"/>
    <property type="match status" value="1"/>
</dbReference>
<dbReference type="GO" id="GO:0005829">
    <property type="term" value="C:cytosol"/>
    <property type="evidence" value="ECO:0007669"/>
    <property type="project" value="TreeGrafter"/>
</dbReference>
<dbReference type="Gene3D" id="1.10.10.10">
    <property type="entry name" value="Winged helix-like DNA-binding domain superfamily/Winged helix DNA-binding domain"/>
    <property type="match status" value="2"/>
</dbReference>
<protein>
    <submittedName>
        <fullName evidence="6">DNA-binding Lrp family transcriptional regulator</fullName>
    </submittedName>
</protein>
<feature type="domain" description="Transcription regulator AsnC/Lrp ligand binding" evidence="4">
    <location>
        <begin position="66"/>
        <end position="131"/>
    </location>
</feature>
<dbReference type="GO" id="GO:0043565">
    <property type="term" value="F:sequence-specific DNA binding"/>
    <property type="evidence" value="ECO:0007669"/>
    <property type="project" value="InterPro"/>
</dbReference>
<dbReference type="InterPro" id="IPR036390">
    <property type="entry name" value="WH_DNA-bd_sf"/>
</dbReference>
<dbReference type="InterPro" id="IPR019887">
    <property type="entry name" value="Tscrpt_reg_AsnC/Lrp_C"/>
</dbReference>
<dbReference type="Gene3D" id="3.30.70.920">
    <property type="match status" value="1"/>
</dbReference>
<keyword evidence="3" id="KW-0804">Transcription</keyword>
<dbReference type="InterPro" id="IPR036388">
    <property type="entry name" value="WH-like_DNA-bd_sf"/>
</dbReference>
<organism evidence="6 7">
    <name type="scientific">Nocardiopsis composta</name>
    <dbReference type="NCBI Taxonomy" id="157465"/>
    <lineage>
        <taxon>Bacteria</taxon>
        <taxon>Bacillati</taxon>
        <taxon>Actinomycetota</taxon>
        <taxon>Actinomycetes</taxon>
        <taxon>Streptosporangiales</taxon>
        <taxon>Nocardiopsidaceae</taxon>
        <taxon>Nocardiopsis</taxon>
    </lineage>
</organism>